<dbReference type="SUPFAM" id="SSF50475">
    <property type="entry name" value="FMN-binding split barrel"/>
    <property type="match status" value="1"/>
</dbReference>
<accession>A0ABQ0AGN3</accession>
<evidence type="ECO:0000256" key="1">
    <source>
        <dbReference type="ARBA" id="ARBA00023002"/>
    </source>
</evidence>
<dbReference type="InterPro" id="IPR050268">
    <property type="entry name" value="NADH-dep_flavin_reductase"/>
</dbReference>
<dbReference type="SMART" id="SM00903">
    <property type="entry name" value="Flavin_Reduct"/>
    <property type="match status" value="1"/>
</dbReference>
<dbReference type="InterPro" id="IPR000073">
    <property type="entry name" value="AB_hydrolase_1"/>
</dbReference>
<dbReference type="RefSeq" id="WP_353396715.1">
    <property type="nucleotide sequence ID" value="NZ_BAABWU010000001.1"/>
</dbReference>
<organism evidence="3 4">
    <name type="scientific">Pseudophaeobacter arcticus</name>
    <dbReference type="NCBI Taxonomy" id="385492"/>
    <lineage>
        <taxon>Bacteria</taxon>
        <taxon>Pseudomonadati</taxon>
        <taxon>Pseudomonadota</taxon>
        <taxon>Alphaproteobacteria</taxon>
        <taxon>Rhodobacterales</taxon>
        <taxon>Paracoccaceae</taxon>
        <taxon>Pseudophaeobacter</taxon>
    </lineage>
</organism>
<dbReference type="Pfam" id="PF12697">
    <property type="entry name" value="Abhydrolase_6"/>
    <property type="match status" value="1"/>
</dbReference>
<dbReference type="GO" id="GO:0016787">
    <property type="term" value="F:hydrolase activity"/>
    <property type="evidence" value="ECO:0007669"/>
    <property type="project" value="UniProtKB-KW"/>
</dbReference>
<gene>
    <name evidence="3" type="ORF">NBRC116598_04380</name>
</gene>
<dbReference type="Gene3D" id="3.90.79.10">
    <property type="entry name" value="Nucleoside Triphosphate Pyrophosphohydrolase"/>
    <property type="match status" value="1"/>
</dbReference>
<reference evidence="3 4" key="1">
    <citation type="submission" date="2024-04" db="EMBL/GenBank/DDBJ databases">
        <title>Draft genome sequence of Pseudophaeobacter arcticus NBRC 116598.</title>
        <authorList>
            <person name="Miyakawa T."/>
            <person name="Kusuya Y."/>
            <person name="Miura T."/>
        </authorList>
    </citation>
    <scope>NUCLEOTIDE SEQUENCE [LARGE SCALE GENOMIC DNA]</scope>
    <source>
        <strain evidence="3 4">SU-CL00105</strain>
    </source>
</reference>
<name>A0ABQ0AGN3_9RHOB</name>
<dbReference type="Pfam" id="PF01613">
    <property type="entry name" value="Flavin_Reduct"/>
    <property type="match status" value="1"/>
</dbReference>
<dbReference type="SUPFAM" id="SSF53474">
    <property type="entry name" value="alpha/beta-Hydrolases"/>
    <property type="match status" value="1"/>
</dbReference>
<feature type="domain" description="Flavin reductase like" evidence="2">
    <location>
        <begin position="285"/>
        <end position="428"/>
    </location>
</feature>
<dbReference type="Proteomes" id="UP001441944">
    <property type="component" value="Unassembled WGS sequence"/>
</dbReference>
<dbReference type="InterPro" id="IPR002563">
    <property type="entry name" value="Flavin_Rdtase-like_dom"/>
</dbReference>
<protein>
    <submittedName>
        <fullName evidence="3">Alpha/beta fold hydrolase</fullName>
    </submittedName>
</protein>
<evidence type="ECO:0000313" key="4">
    <source>
        <dbReference type="Proteomes" id="UP001441944"/>
    </source>
</evidence>
<dbReference type="PANTHER" id="PTHR30466:SF1">
    <property type="entry name" value="FMN REDUCTASE (NADH) RUTF"/>
    <property type="match status" value="1"/>
</dbReference>
<evidence type="ECO:0000259" key="2">
    <source>
        <dbReference type="SMART" id="SM00903"/>
    </source>
</evidence>
<dbReference type="PANTHER" id="PTHR30466">
    <property type="entry name" value="FLAVIN REDUCTASE"/>
    <property type="match status" value="1"/>
</dbReference>
<dbReference type="InterPro" id="IPR012349">
    <property type="entry name" value="Split_barrel_FMN-bd"/>
</dbReference>
<evidence type="ECO:0000313" key="3">
    <source>
        <dbReference type="EMBL" id="GAA6194994.1"/>
    </source>
</evidence>
<dbReference type="InterPro" id="IPR029058">
    <property type="entry name" value="AB_hydrolase_fold"/>
</dbReference>
<keyword evidence="4" id="KW-1185">Reference proteome</keyword>
<comment type="caution">
    <text evidence="3">The sequence shown here is derived from an EMBL/GenBank/DDBJ whole genome shotgun (WGS) entry which is preliminary data.</text>
</comment>
<sequence length="580" mass="60904">MISTTLPLSDPFGSLSYREAGSGEALVLIHGVGMQSAAWAPQIEALSKTHRVLSLDMPGHGGSSALAEGADLPAYVAWLHAALAALNLGPVNLAGHSMGALIAGGFACTHPQMLRRVALINGVFRRSDPARSAVLARAGEIKAGRVDLETPLSRWFGDSPAEQQARTQVARWLSQVDQAGYATAYGAFARGDATYAKAWPQIACPLLSLTGDADPNSTPAMARAMADLAQNGTAEILPGRHMVNLTDPDAVTKSLSRWLRRPTPNIKETPMATAPLDPRALRDAFGTFLTGVTVVTSHDDTGTPLGFTANSFASVSLDPPLVLVCLANSSRNFEALTQASGFAVNILAEDQKDISNTFARPAEDRFAAVDWQAGPQGSPILAGVSAWFDCSMHKTVEAGDHVILIGQVEAFDTNTAPGLGYARGAYVTPAAEAEALAHGANLVVSALIERAGEVLLIDDGFGGLTLPQKPVGRAGASVALSELITSCGIEADPGFIYSVFEDAAREHQHISFLCQADDGTPKQGCFTALTASTMMEITDPALRIMLERFASESRMGNYGVFYGTQTSGNIRKIVSGSATA</sequence>
<proteinExistence type="predicted"/>
<dbReference type="Gene3D" id="3.40.50.1820">
    <property type="entry name" value="alpha/beta hydrolase"/>
    <property type="match status" value="1"/>
</dbReference>
<dbReference type="PRINTS" id="PR00111">
    <property type="entry name" value="ABHYDROLASE"/>
</dbReference>
<keyword evidence="3" id="KW-0378">Hydrolase</keyword>
<dbReference type="Gene3D" id="2.30.110.10">
    <property type="entry name" value="Electron Transport, Fmn-binding Protein, Chain A"/>
    <property type="match status" value="1"/>
</dbReference>
<dbReference type="EMBL" id="BAABWU010000001">
    <property type="protein sequence ID" value="GAA6194994.1"/>
    <property type="molecule type" value="Genomic_DNA"/>
</dbReference>
<keyword evidence="1" id="KW-0560">Oxidoreductase</keyword>